<dbReference type="InterPro" id="IPR010093">
    <property type="entry name" value="SinI_DNA-bd"/>
</dbReference>
<proteinExistence type="predicted"/>
<dbReference type="PANTHER" id="PTHR38431">
    <property type="entry name" value="BLL2305 PROTEIN"/>
    <property type="match status" value="1"/>
</dbReference>
<evidence type="ECO:0000313" key="3">
    <source>
        <dbReference type="EMBL" id="WWR47594.1"/>
    </source>
</evidence>
<organism evidence="3 4">
    <name type="scientific">Roseovarius phycicola</name>
    <dbReference type="NCBI Taxonomy" id="3080976"/>
    <lineage>
        <taxon>Bacteria</taxon>
        <taxon>Pseudomonadati</taxon>
        <taxon>Pseudomonadota</taxon>
        <taxon>Alphaproteobacteria</taxon>
        <taxon>Rhodobacterales</taxon>
        <taxon>Roseobacteraceae</taxon>
        <taxon>Roseovarius</taxon>
    </lineage>
</organism>
<dbReference type="Proteomes" id="UP001364156">
    <property type="component" value="Chromosome"/>
</dbReference>
<dbReference type="Gene3D" id="3.40.190.10">
    <property type="entry name" value="Periplasmic binding protein-like II"/>
    <property type="match status" value="1"/>
</dbReference>
<dbReference type="RefSeq" id="WP_338550423.1">
    <property type="nucleotide sequence ID" value="NZ_CP146069.1"/>
</dbReference>
<name>A0ABZ2HN76_9RHOB</name>
<feature type="domain" description="PBP" evidence="1">
    <location>
        <begin position="89"/>
        <end position="270"/>
    </location>
</feature>
<dbReference type="NCBIfam" id="TIGR01764">
    <property type="entry name" value="excise"/>
    <property type="match status" value="1"/>
</dbReference>
<evidence type="ECO:0000259" key="1">
    <source>
        <dbReference type="Pfam" id="PF12727"/>
    </source>
</evidence>
<sequence length="297" mass="32527">MSEAPSVTDPDYLTVKELADLLRLKERKVYDLAASGDVPCSRVTGKLLFPRQDILAWINQGQSGGMVANASRPAVFLGSHDPVLEWALRHSRCELATFFDGSLDGLARVRAGEGVAAGLHVYDGVSGTWNVPVVEAGFAGQNMVLVGFATRRRGLVMEHDLMRRIHGVADLGGRRVVERQPESGTAKLFQDLLDQAGLRSSEVQTVEVARSEMEAVLTVSQSGADVAFGLEPLARQFGLGFVPVIEEQFDLLVDRKAWFDEGFQRFVAFCNSKVFHAQIKTQAGYDVSDFGKVRWNG</sequence>
<keyword evidence="4" id="KW-1185">Reference proteome</keyword>
<dbReference type="SUPFAM" id="SSF53850">
    <property type="entry name" value="Periplasmic binding protein-like II"/>
    <property type="match status" value="1"/>
</dbReference>
<reference evidence="3 4" key="1">
    <citation type="submission" date="2023-10" db="EMBL/GenBank/DDBJ databases">
        <title>Roseovarius strain S88 nov., isolated from a marine algae.</title>
        <authorList>
            <person name="Lee M.W."/>
            <person name="Lee J.K."/>
            <person name="Kim J.M."/>
            <person name="Choi D.G."/>
            <person name="Baek J.H."/>
            <person name="Bayburt H."/>
            <person name="Jung J.J."/>
            <person name="Han D.M."/>
            <person name="Jeon C.O."/>
        </authorList>
    </citation>
    <scope>NUCLEOTIDE SEQUENCE [LARGE SCALE GENOMIC DNA]</scope>
    <source>
        <strain evidence="3 4">S88</strain>
    </source>
</reference>
<feature type="domain" description="Helix-turn-helix" evidence="2">
    <location>
        <begin position="12"/>
        <end position="61"/>
    </location>
</feature>
<gene>
    <name evidence="3" type="ORF">RZ517_05325</name>
</gene>
<protein>
    <submittedName>
        <fullName evidence="3">Helix-turn-helix transcriptional regulator</fullName>
    </submittedName>
</protein>
<dbReference type="InterPro" id="IPR024370">
    <property type="entry name" value="PBP_domain"/>
</dbReference>
<dbReference type="Pfam" id="PF12728">
    <property type="entry name" value="HTH_17"/>
    <property type="match status" value="1"/>
</dbReference>
<accession>A0ABZ2HN76</accession>
<dbReference type="EMBL" id="CP146069">
    <property type="protein sequence ID" value="WWR47594.1"/>
    <property type="molecule type" value="Genomic_DNA"/>
</dbReference>
<dbReference type="PANTHER" id="PTHR38431:SF1">
    <property type="entry name" value="BLL2305 PROTEIN"/>
    <property type="match status" value="1"/>
</dbReference>
<dbReference type="Pfam" id="PF12727">
    <property type="entry name" value="PBP_like"/>
    <property type="match status" value="1"/>
</dbReference>
<evidence type="ECO:0000259" key="2">
    <source>
        <dbReference type="Pfam" id="PF12728"/>
    </source>
</evidence>
<evidence type="ECO:0000313" key="4">
    <source>
        <dbReference type="Proteomes" id="UP001364156"/>
    </source>
</evidence>
<dbReference type="InterPro" id="IPR041657">
    <property type="entry name" value="HTH_17"/>
</dbReference>